<feature type="binding site" evidence="12">
    <location>
        <position position="509"/>
    </location>
    <ligand>
        <name>Ca(2+)</name>
        <dbReference type="ChEBI" id="CHEBI:29108"/>
    </ligand>
</feature>
<keyword evidence="6 13" id="KW-0378">Hydrolase</keyword>
<dbReference type="FunFam" id="3.20.20.190:FF:000084">
    <property type="match status" value="1"/>
</dbReference>
<evidence type="ECO:0000256" key="15">
    <source>
        <dbReference type="SAM" id="MobiDB-lite"/>
    </source>
</evidence>
<feature type="compositionally biased region" description="Basic and acidic residues" evidence="15">
    <location>
        <begin position="107"/>
        <end position="132"/>
    </location>
</feature>
<dbReference type="EC" id="3.1.4.11" evidence="3 13"/>
<evidence type="ECO:0000256" key="6">
    <source>
        <dbReference type="ARBA" id="ARBA00022801"/>
    </source>
</evidence>
<comment type="subcellular location">
    <subcellularLocation>
        <location evidence="2">Cytoplasm</location>
    </subcellularLocation>
</comment>
<feature type="compositionally biased region" description="Polar residues" evidence="15">
    <location>
        <begin position="591"/>
        <end position="608"/>
    </location>
</feature>
<feature type="compositionally biased region" description="Polar residues" evidence="15">
    <location>
        <begin position="18"/>
        <end position="28"/>
    </location>
</feature>
<dbReference type="SUPFAM" id="SSF50729">
    <property type="entry name" value="PH domain-like"/>
    <property type="match status" value="2"/>
</dbReference>
<evidence type="ECO:0000256" key="3">
    <source>
        <dbReference type="ARBA" id="ARBA00012368"/>
    </source>
</evidence>
<dbReference type="Pfam" id="PF17787">
    <property type="entry name" value="PH_14"/>
    <property type="match status" value="2"/>
</dbReference>
<feature type="region of interest" description="Disordered" evidence="15">
    <location>
        <begin position="1066"/>
        <end position="1086"/>
    </location>
</feature>
<dbReference type="PANTHER" id="PTHR10336:SF149">
    <property type="entry name" value="1-PHOSPHATIDYLINOSITOL 4,5-BISPHOSPHATE PHOSPHODIESTERASE CLASSES I AND II"/>
    <property type="match status" value="1"/>
</dbReference>
<evidence type="ECO:0000256" key="5">
    <source>
        <dbReference type="ARBA" id="ARBA00022553"/>
    </source>
</evidence>
<protein>
    <recommendedName>
        <fullName evidence="3 13">Phosphoinositide phospholipase C</fullName>
        <ecNumber evidence="3 13">3.1.4.11</ecNumber>
    </recommendedName>
</protein>
<evidence type="ECO:0000256" key="4">
    <source>
        <dbReference type="ARBA" id="ARBA00022490"/>
    </source>
</evidence>
<dbReference type="PANTHER" id="PTHR10336">
    <property type="entry name" value="PHOSPHOINOSITIDE-SPECIFIC PHOSPHOLIPASE C FAMILY PROTEIN"/>
    <property type="match status" value="1"/>
</dbReference>
<dbReference type="PIRSF" id="PIRSF000956">
    <property type="entry name" value="PLC-beta"/>
    <property type="match status" value="1"/>
</dbReference>
<keyword evidence="10" id="KW-0807">Transducer</keyword>
<evidence type="ECO:0000256" key="1">
    <source>
        <dbReference type="ARBA" id="ARBA00001195"/>
    </source>
</evidence>
<gene>
    <name evidence="18" type="ORF">KUF71_003824</name>
</gene>
<dbReference type="GO" id="GO:0005737">
    <property type="term" value="C:cytoplasm"/>
    <property type="evidence" value="ECO:0007669"/>
    <property type="project" value="UniProtKB-SubCell"/>
</dbReference>
<feature type="binding site" evidence="12">
    <location>
        <position position="431"/>
    </location>
    <ligand>
        <name>Ca(2+)</name>
        <dbReference type="ChEBI" id="CHEBI:29108"/>
    </ligand>
</feature>
<dbReference type="InterPro" id="IPR037862">
    <property type="entry name" value="PLC-beta_PH"/>
</dbReference>
<feature type="compositionally biased region" description="Acidic residues" evidence="15">
    <location>
        <begin position="720"/>
        <end position="730"/>
    </location>
</feature>
<evidence type="ECO:0000259" key="16">
    <source>
        <dbReference type="PROSITE" id="PS50004"/>
    </source>
</evidence>
<evidence type="ECO:0000313" key="19">
    <source>
        <dbReference type="Proteomes" id="UP001219518"/>
    </source>
</evidence>
<dbReference type="InterPro" id="IPR053945">
    <property type="entry name" value="PLCB1-4-like_EFh"/>
</dbReference>
<dbReference type="SMART" id="SM00239">
    <property type="entry name" value="C2"/>
    <property type="match status" value="1"/>
</dbReference>
<dbReference type="Pfam" id="PF08703">
    <property type="entry name" value="PLC-beta_C"/>
    <property type="match status" value="1"/>
</dbReference>
<proteinExistence type="predicted"/>
<evidence type="ECO:0000256" key="7">
    <source>
        <dbReference type="ARBA" id="ARBA00022837"/>
    </source>
</evidence>
<dbReference type="InterPro" id="IPR001711">
    <property type="entry name" value="PLipase_C_Pinositol-sp_Y"/>
</dbReference>
<comment type="catalytic activity">
    <reaction evidence="1 13">
        <text>a 1,2-diacyl-sn-glycero-3-phospho-(1D-myo-inositol-4,5-bisphosphate) + H2O = 1D-myo-inositol 1,4,5-trisphosphate + a 1,2-diacyl-sn-glycerol + H(+)</text>
        <dbReference type="Rhea" id="RHEA:33179"/>
        <dbReference type="ChEBI" id="CHEBI:15377"/>
        <dbReference type="ChEBI" id="CHEBI:15378"/>
        <dbReference type="ChEBI" id="CHEBI:17815"/>
        <dbReference type="ChEBI" id="CHEBI:58456"/>
        <dbReference type="ChEBI" id="CHEBI:203600"/>
        <dbReference type="EC" id="3.1.4.11"/>
    </reaction>
</comment>
<reference evidence="18" key="2">
    <citation type="journal article" date="2023" name="BMC Genomics">
        <title>Pest status, molecular evolution, and epigenetic factors derived from the genome assembly of Frankliniella fusca, a thysanopteran phytovirus vector.</title>
        <authorList>
            <person name="Catto M.A."/>
            <person name="Labadie P.E."/>
            <person name="Jacobson A.L."/>
            <person name="Kennedy G.G."/>
            <person name="Srinivasan R."/>
            <person name="Hunt B.G."/>
        </authorList>
    </citation>
    <scope>NUCLEOTIDE SEQUENCE</scope>
    <source>
        <strain evidence="18">PL_HMW_Pooled</strain>
    </source>
</reference>
<feature type="region of interest" description="Disordered" evidence="15">
    <location>
        <begin position="1217"/>
        <end position="1245"/>
    </location>
</feature>
<feature type="compositionally biased region" description="Polar residues" evidence="15">
    <location>
        <begin position="1257"/>
        <end position="1269"/>
    </location>
</feature>
<feature type="compositionally biased region" description="Polar residues" evidence="15">
    <location>
        <begin position="1152"/>
        <end position="1170"/>
    </location>
</feature>
<dbReference type="InterPro" id="IPR042531">
    <property type="entry name" value="PLC-beta_C_sf"/>
</dbReference>
<feature type="active site" evidence="11">
    <location>
        <position position="430"/>
    </location>
</feature>
<dbReference type="Proteomes" id="UP001219518">
    <property type="component" value="Unassembled WGS sequence"/>
</dbReference>
<dbReference type="GO" id="GO:0051209">
    <property type="term" value="P:release of sequestered calcium ion into cytosol"/>
    <property type="evidence" value="ECO:0007669"/>
    <property type="project" value="TreeGrafter"/>
</dbReference>
<feature type="binding site" evidence="12">
    <location>
        <position position="462"/>
    </location>
    <ligand>
        <name>Ca(2+)</name>
        <dbReference type="ChEBI" id="CHEBI:29108"/>
    </ligand>
</feature>
<dbReference type="InterPro" id="IPR014815">
    <property type="entry name" value="PLC-beta_C"/>
</dbReference>
<keyword evidence="9 13" id="KW-0443">Lipid metabolism</keyword>
<dbReference type="FunFam" id="1.10.238.10:FF:000005">
    <property type="entry name" value="Phosphoinositide phospholipase C"/>
    <property type="match status" value="1"/>
</dbReference>
<dbReference type="InterPro" id="IPR017946">
    <property type="entry name" value="PLC-like_Pdiesterase_TIM-brl"/>
</dbReference>
<feature type="compositionally biased region" description="Basic and acidic residues" evidence="15">
    <location>
        <begin position="1217"/>
        <end position="1227"/>
    </location>
</feature>
<feature type="domain" description="PI-PLC Y-box" evidence="17">
    <location>
        <begin position="752"/>
        <end position="868"/>
    </location>
</feature>
<dbReference type="SMART" id="SM00149">
    <property type="entry name" value="PLCYc"/>
    <property type="match status" value="1"/>
</dbReference>
<reference evidence="18" key="1">
    <citation type="submission" date="2021-07" db="EMBL/GenBank/DDBJ databases">
        <authorList>
            <person name="Catto M.A."/>
            <person name="Jacobson A."/>
            <person name="Kennedy G."/>
            <person name="Labadie P."/>
            <person name="Hunt B.G."/>
            <person name="Srinivasan R."/>
        </authorList>
    </citation>
    <scope>NUCLEOTIDE SEQUENCE</scope>
    <source>
        <strain evidence="18">PL_HMW_Pooled</strain>
        <tissue evidence="18">Head</tissue>
    </source>
</reference>
<dbReference type="InterPro" id="IPR000008">
    <property type="entry name" value="C2_dom"/>
</dbReference>
<keyword evidence="8 13" id="KW-0442">Lipid degradation</keyword>
<dbReference type="SMART" id="SM00148">
    <property type="entry name" value="PLCXc"/>
    <property type="match status" value="1"/>
</dbReference>
<feature type="region of interest" description="Disordered" evidence="15">
    <location>
        <begin position="563"/>
        <end position="748"/>
    </location>
</feature>
<comment type="caution">
    <text evidence="18">The sequence shown here is derived from an EMBL/GenBank/DDBJ whole genome shotgun (WGS) entry which is preliminary data.</text>
</comment>
<dbReference type="GO" id="GO:0007186">
    <property type="term" value="P:G protein-coupled receptor signaling pathway"/>
    <property type="evidence" value="ECO:0007669"/>
    <property type="project" value="TreeGrafter"/>
</dbReference>
<feature type="active site" evidence="11">
    <location>
        <position position="475"/>
    </location>
</feature>
<dbReference type="CDD" id="cd00275">
    <property type="entry name" value="C2_PLC_like"/>
    <property type="match status" value="1"/>
</dbReference>
<feature type="compositionally biased region" description="Low complexity" evidence="15">
    <location>
        <begin position="1"/>
        <end position="10"/>
    </location>
</feature>
<keyword evidence="7 12" id="KW-0106">Calcium</keyword>
<dbReference type="InterPro" id="IPR001192">
    <property type="entry name" value="PI-PLC_fam"/>
</dbReference>
<evidence type="ECO:0000256" key="11">
    <source>
        <dbReference type="PIRSR" id="PIRSR000956-1"/>
    </source>
</evidence>
<keyword evidence="5" id="KW-0597">Phosphoprotein</keyword>
<evidence type="ECO:0000259" key="17">
    <source>
        <dbReference type="PROSITE" id="PS50008"/>
    </source>
</evidence>
<dbReference type="Pfam" id="PF00388">
    <property type="entry name" value="PI-PLC-X"/>
    <property type="match status" value="1"/>
</dbReference>
<dbReference type="Gene3D" id="2.60.40.150">
    <property type="entry name" value="C2 domain"/>
    <property type="match status" value="1"/>
</dbReference>
<dbReference type="Gene3D" id="2.30.29.240">
    <property type="match status" value="2"/>
</dbReference>
<dbReference type="GO" id="GO:0005509">
    <property type="term" value="F:calcium ion binding"/>
    <property type="evidence" value="ECO:0007669"/>
    <property type="project" value="InterPro"/>
</dbReference>
<comment type="cofactor">
    <cofactor evidence="12">
        <name>Ca(2+)</name>
        <dbReference type="ChEBI" id="CHEBI:29108"/>
    </cofactor>
    <text evidence="12">Binds 1 Ca(2+) ion per subunit.</text>
</comment>
<feature type="region of interest" description="Disordered" evidence="15">
    <location>
        <begin position="1149"/>
        <end position="1170"/>
    </location>
</feature>
<dbReference type="Gene3D" id="3.20.20.190">
    <property type="entry name" value="Phosphatidylinositol (PI) phosphodiesterase"/>
    <property type="match status" value="2"/>
</dbReference>
<dbReference type="Gene3D" id="1.10.238.10">
    <property type="entry name" value="EF-hand"/>
    <property type="match status" value="1"/>
</dbReference>
<sequence length="1449" mass="161464">MASGSSSTPGPAAPPSKTYGQPTVQQIKTAEVPRRLQEGEEFIKWDESSGVGTPVILRVDENGFFLYWADQTTKEVLETLDISLIRDARTGKFAKIPKDHKLRGKVESGIKVESSKAETPDKPDLDRLRQADRSSSSSSSRPDSKQSDKISSSGRDSKQSDKNVSTPSDATPSSKGDAEENVADRMCLEDCTVTICHGSDFVNLTFINFYTTKKESAQLWTDELTKLIFSLSLLNGSAMRFLMKVHTKLCLQVDKNGNIPVKSIVKMFAQNKEDKKRVEEALQSVYGPDITKEKASVVNPTQFTFEDHFYPLYKKLVQRSEVQKIYDSLCNPTTKVIGVNEFMQFLNGTQRDPRLNEILHPYAKAHNVEALIEQYEKKKEYASKHQLSFDGFLKFLMSDDNPIIAPSKLEISNPEIMEHPLAHYFINSSHNTYLTGHQITGKSSVEIYRQCLLAGCRCVELDFWNGPKDEPCIVHGYTFVPEVSAKEVIEAIAECAFKTSEYPVILSFENHCNRKQQSKIAEYCREIFGDMLLDAPLDSHGLKGESLPPPSLLKRKIIIKNKKKKKGETSSGSSDAEASPTVETAPVPAQIDSTVTSSETAQSESVSTLAADISGETATSEVADKQDLVAKEGCSGEVKAQEDDEKEVPVQGECTDTNETQAEEFQTSDATVGGSIPPDKGGTPDQISKSENLISPKATKASNGDVSQVQSAAKRRQPSGDDDDDSSSDDEAGKTDKDKASKTKETEAGEELSALVNYVQPVHFVSFEKAQEKKRFYEMSSFDEKQAISLLREYPTEFVNYNKRQLSRVYPAGIRFDSSNFMPQLFWNAGCQLVALNYQTLDLGMQYNLGMFEYNQRCGYLLKPEFFRREDRQIDIFEDSSIDGIIAGTVKITVLSGQFLSDKRVGTYVEVHMYGLPADSLRKKFRTRVVPNNGINPVYNKEEEKDKSFDCNITNNSVTSLQVVLPELASIRIAAYEESGSGKFIGHRILPLVGLCPGYRHVTLRNEAGQPLLATLFLLISVNDFVPDEFHMFAEALTNPTEYQNKLQKHNTMLAGLTEDIDEMDNDSFGGPGTKGRQNGEGNKAFCDRSMSDADDTVSGMIAPPKLTKGVPGSFAGLLGQAGVAASSAAAGAAAGATAAASITAKRHSIAPGTQSSSAPAVVRSTSGEISATQEQGKLSLLEDVKKELNVETLEELMKSKAVREKKQEMDKKLEALRKKHEKERSRLQIQRGSQDTEKPKPKFYMSNKLVKRLSRQNISSGTAESSTPHEGEDGDTESALNERFLSVIREQLQQEKDLQKKYHETIFTTISKTVESSQSNQMKTLKALQDRDTAEMMRKLEATRRKEMKELVKKHKDREEMEKMKKELTSNAVERGVSERVRLEEMYEHKKKELEEKYQSVRTSLDVEKKKIDIALQKEFDERLTNIKREVQIREMQIASSSDSQNID</sequence>
<feature type="binding site" evidence="12">
    <location>
        <position position="460"/>
    </location>
    <ligand>
        <name>Ca(2+)</name>
        <dbReference type="ChEBI" id="CHEBI:29108"/>
    </ligand>
</feature>
<keyword evidence="12" id="KW-0479">Metal-binding</keyword>
<feature type="coiled-coil region" evidence="14">
    <location>
        <begin position="1352"/>
        <end position="1412"/>
    </location>
</feature>
<dbReference type="SUPFAM" id="SSF51695">
    <property type="entry name" value="PLC-like phosphodiesterases"/>
    <property type="match status" value="1"/>
</dbReference>
<accession>A0AAE1GWP0</accession>
<keyword evidence="19" id="KW-1185">Reference proteome</keyword>
<dbReference type="InterPro" id="IPR000909">
    <property type="entry name" value="PLipase_C_PInositol-sp_X_dom"/>
</dbReference>
<dbReference type="InterPro" id="IPR035892">
    <property type="entry name" value="C2_domain_sf"/>
</dbReference>
<feature type="compositionally biased region" description="Basic and acidic residues" evidence="15">
    <location>
        <begin position="731"/>
        <end position="747"/>
    </location>
</feature>
<evidence type="ECO:0000256" key="10">
    <source>
        <dbReference type="ARBA" id="ARBA00023224"/>
    </source>
</evidence>
<evidence type="ECO:0000256" key="2">
    <source>
        <dbReference type="ARBA" id="ARBA00004496"/>
    </source>
</evidence>
<dbReference type="GO" id="GO:0004435">
    <property type="term" value="F:phosphatidylinositol-4,5-bisphosphate phospholipase C activity"/>
    <property type="evidence" value="ECO:0007669"/>
    <property type="project" value="UniProtKB-EC"/>
</dbReference>
<evidence type="ECO:0000256" key="9">
    <source>
        <dbReference type="ARBA" id="ARBA00023098"/>
    </source>
</evidence>
<name>A0AAE1GWP0_9NEOP</name>
<feature type="compositionally biased region" description="Polar residues" evidence="15">
    <location>
        <begin position="162"/>
        <end position="174"/>
    </location>
</feature>
<dbReference type="SUPFAM" id="SSF69989">
    <property type="entry name" value="C-terminal domain of PLC-beta"/>
    <property type="match status" value="1"/>
</dbReference>
<dbReference type="EMBL" id="JAHWGI010000085">
    <property type="protein sequence ID" value="KAK3909225.1"/>
    <property type="molecule type" value="Genomic_DNA"/>
</dbReference>
<organism evidence="18 19">
    <name type="scientific">Frankliniella fusca</name>
    <dbReference type="NCBI Taxonomy" id="407009"/>
    <lineage>
        <taxon>Eukaryota</taxon>
        <taxon>Metazoa</taxon>
        <taxon>Ecdysozoa</taxon>
        <taxon>Arthropoda</taxon>
        <taxon>Hexapoda</taxon>
        <taxon>Insecta</taxon>
        <taxon>Pterygota</taxon>
        <taxon>Neoptera</taxon>
        <taxon>Paraneoptera</taxon>
        <taxon>Thysanoptera</taxon>
        <taxon>Terebrantia</taxon>
        <taxon>Thripoidea</taxon>
        <taxon>Thripidae</taxon>
        <taxon>Frankliniella</taxon>
    </lineage>
</organism>
<dbReference type="PROSITE" id="PS50004">
    <property type="entry name" value="C2"/>
    <property type="match status" value="1"/>
</dbReference>
<dbReference type="InterPro" id="IPR011992">
    <property type="entry name" value="EF-hand-dom_pair"/>
</dbReference>
<dbReference type="Gene3D" id="1.20.1230.10">
    <property type="entry name" value="Phospholipase C beta, distal C-terminal domain"/>
    <property type="match status" value="1"/>
</dbReference>
<dbReference type="PROSITE" id="PS50007">
    <property type="entry name" value="PIPLC_X_DOMAIN"/>
    <property type="match status" value="1"/>
</dbReference>
<evidence type="ECO:0000256" key="14">
    <source>
        <dbReference type="SAM" id="Coils"/>
    </source>
</evidence>
<dbReference type="GO" id="GO:0046488">
    <property type="term" value="P:phosphatidylinositol metabolic process"/>
    <property type="evidence" value="ECO:0007669"/>
    <property type="project" value="TreeGrafter"/>
</dbReference>
<dbReference type="GO" id="GO:0016042">
    <property type="term" value="P:lipid catabolic process"/>
    <property type="evidence" value="ECO:0007669"/>
    <property type="project" value="UniProtKB-KW"/>
</dbReference>
<dbReference type="Pfam" id="PF22631">
    <property type="entry name" value="PLCB1-4-like_EFh"/>
    <property type="match status" value="1"/>
</dbReference>
<dbReference type="SUPFAM" id="SSF47473">
    <property type="entry name" value="EF-hand"/>
    <property type="match status" value="1"/>
</dbReference>
<dbReference type="CDD" id="cd08591">
    <property type="entry name" value="PI-PLCc_beta"/>
    <property type="match status" value="1"/>
</dbReference>
<evidence type="ECO:0000256" key="13">
    <source>
        <dbReference type="RuleBase" id="RU361133"/>
    </source>
</evidence>
<dbReference type="InterPro" id="IPR016280">
    <property type="entry name" value="PLC-beta"/>
</dbReference>
<dbReference type="Pfam" id="PF00387">
    <property type="entry name" value="PI-PLC-Y"/>
    <property type="match status" value="1"/>
</dbReference>
<dbReference type="CDD" id="cd13361">
    <property type="entry name" value="PH_PLC_beta"/>
    <property type="match status" value="1"/>
</dbReference>
<keyword evidence="14" id="KW-0175">Coiled coil</keyword>
<feature type="compositionally biased region" description="Polar residues" evidence="15">
    <location>
        <begin position="654"/>
        <end position="670"/>
    </location>
</feature>
<feature type="domain" description="C2" evidence="16">
    <location>
        <begin position="868"/>
        <end position="1006"/>
    </location>
</feature>
<keyword evidence="4" id="KW-0963">Cytoplasm</keyword>
<feature type="region of interest" description="Disordered" evidence="15">
    <location>
        <begin position="1"/>
        <end position="33"/>
    </location>
</feature>
<feature type="compositionally biased region" description="Polar residues" evidence="15">
    <location>
        <begin position="700"/>
        <end position="711"/>
    </location>
</feature>
<feature type="region of interest" description="Disordered" evidence="15">
    <location>
        <begin position="107"/>
        <end position="181"/>
    </location>
</feature>
<dbReference type="PROSITE" id="PS50008">
    <property type="entry name" value="PIPLC_Y_DOMAIN"/>
    <property type="match status" value="1"/>
</dbReference>
<dbReference type="SUPFAM" id="SSF49562">
    <property type="entry name" value="C2 domain (Calcium/lipid-binding domain, CaLB)"/>
    <property type="match status" value="1"/>
</dbReference>
<evidence type="ECO:0000313" key="18">
    <source>
        <dbReference type="EMBL" id="KAK3909225.1"/>
    </source>
</evidence>
<evidence type="ECO:0000256" key="12">
    <source>
        <dbReference type="PIRSR" id="PIRSR000956-2"/>
    </source>
</evidence>
<dbReference type="PRINTS" id="PR00390">
    <property type="entry name" value="PHPHLIPASEC"/>
</dbReference>
<dbReference type="GO" id="GO:0048015">
    <property type="term" value="P:phosphatidylinositol-mediated signaling"/>
    <property type="evidence" value="ECO:0007669"/>
    <property type="project" value="TreeGrafter"/>
</dbReference>
<evidence type="ECO:0000256" key="8">
    <source>
        <dbReference type="ARBA" id="ARBA00022963"/>
    </source>
</evidence>
<feature type="region of interest" description="Disordered" evidence="15">
    <location>
        <begin position="1257"/>
        <end position="1278"/>
    </location>
</feature>